<dbReference type="GO" id="GO:0003676">
    <property type="term" value="F:nucleic acid binding"/>
    <property type="evidence" value="ECO:0007669"/>
    <property type="project" value="InterPro"/>
</dbReference>
<dbReference type="InterPro" id="IPR048587">
    <property type="entry name" value="CvfB_S1_3rd"/>
</dbReference>
<reference evidence="3 4" key="1">
    <citation type="submission" date="2017-02" db="EMBL/GenBank/DDBJ databases">
        <authorList>
            <person name="Peterson S.W."/>
        </authorList>
    </citation>
    <scope>NUCLEOTIDE SEQUENCE [LARGE SCALE GENOMIC DNA]</scope>
    <source>
        <strain evidence="3 4">ATCC 35992</strain>
    </source>
</reference>
<feature type="domain" description="S1 motif" evidence="2">
    <location>
        <begin position="146"/>
        <end position="207"/>
    </location>
</feature>
<dbReference type="RefSeq" id="WP_078766642.1">
    <property type="nucleotide sequence ID" value="NZ_FUXZ01000010.1"/>
</dbReference>
<dbReference type="Pfam" id="PF21543">
    <property type="entry name" value="CvfB_2nd"/>
    <property type="match status" value="1"/>
</dbReference>
<proteinExistence type="inferred from homology"/>
<dbReference type="Proteomes" id="UP000190814">
    <property type="component" value="Unassembled WGS sequence"/>
</dbReference>
<dbReference type="InterPro" id="IPR040764">
    <property type="entry name" value="CvfB_WH"/>
</dbReference>
<accession>A0A1T4VW41</accession>
<dbReference type="SMART" id="SM00316">
    <property type="entry name" value="S1"/>
    <property type="match status" value="2"/>
</dbReference>
<dbReference type="STRING" id="39495.SAMN02745111_01793"/>
<evidence type="ECO:0000259" key="2">
    <source>
        <dbReference type="PROSITE" id="PS50126"/>
    </source>
</evidence>
<dbReference type="PANTHER" id="PTHR37296">
    <property type="entry name" value="CONSERVED VIRULENCE FACTOR B"/>
    <property type="match status" value="1"/>
</dbReference>
<dbReference type="Gene3D" id="1.10.10.10">
    <property type="entry name" value="Winged helix-like DNA-binding domain superfamily/Winged helix DNA-binding domain"/>
    <property type="match status" value="1"/>
</dbReference>
<comment type="similarity">
    <text evidence="1">Belongs to the CvfB family.</text>
</comment>
<dbReference type="InterPro" id="IPR036388">
    <property type="entry name" value="WH-like_DNA-bd_sf"/>
</dbReference>
<evidence type="ECO:0000313" key="3">
    <source>
        <dbReference type="EMBL" id="SKA69129.1"/>
    </source>
</evidence>
<keyword evidence="4" id="KW-1185">Reference proteome</keyword>
<dbReference type="OrthoDB" id="9801597at2"/>
<protein>
    <recommendedName>
        <fullName evidence="2">S1 motif domain-containing protein</fullName>
    </recommendedName>
</protein>
<dbReference type="Gene3D" id="2.40.50.140">
    <property type="entry name" value="Nucleic acid-binding proteins"/>
    <property type="match status" value="3"/>
</dbReference>
<sequence>MLEVGKFCSLKVVKMVDFGVYLAESETSEQKVLLPKKEVPENVNKDDTVYVFIYRDSDDRLIATTKTPLIDMDHLAALEVKDVSKIGAFLDWGLDKDLLLPYKEQIRTVHVGDKFLVALYPDKSDRLCATMKINKYLSEDSPYKKDDKVKGTIININPEMGAYVAVDNKYYGMLNKNEIHEKLETGSEIEARVASVRSDGKLNLSLREKAYIQMDSDVLIIKKVMEEFGGELPFDDKADPATIEKYFKMSKNAFKRAIGRMMKNGIVLKEDGRLIYVEKK</sequence>
<dbReference type="PANTHER" id="PTHR37296:SF1">
    <property type="entry name" value="CONSERVED VIRULENCE FACTOR B"/>
    <property type="match status" value="1"/>
</dbReference>
<dbReference type="InterPro" id="IPR003029">
    <property type="entry name" value="S1_domain"/>
</dbReference>
<dbReference type="InterPro" id="IPR012340">
    <property type="entry name" value="NA-bd_OB-fold"/>
</dbReference>
<dbReference type="PROSITE" id="PS50126">
    <property type="entry name" value="S1"/>
    <property type="match status" value="1"/>
</dbReference>
<organism evidence="3 4">
    <name type="scientific">Eubacterium uniforme</name>
    <dbReference type="NCBI Taxonomy" id="39495"/>
    <lineage>
        <taxon>Bacteria</taxon>
        <taxon>Bacillati</taxon>
        <taxon>Bacillota</taxon>
        <taxon>Clostridia</taxon>
        <taxon>Eubacteriales</taxon>
        <taxon>Eubacteriaceae</taxon>
        <taxon>Eubacterium</taxon>
    </lineage>
</organism>
<dbReference type="AlphaFoldDB" id="A0A1T4VW41"/>
<evidence type="ECO:0000256" key="1">
    <source>
        <dbReference type="PIRNR" id="PIRNR012524"/>
    </source>
</evidence>
<dbReference type="InterPro" id="IPR014464">
    <property type="entry name" value="CvfB_fam"/>
</dbReference>
<gene>
    <name evidence="3" type="ORF">SAMN02745111_01793</name>
</gene>
<dbReference type="InterPro" id="IPR039566">
    <property type="entry name" value="CvfB_S1_st"/>
</dbReference>
<evidence type="ECO:0000313" key="4">
    <source>
        <dbReference type="Proteomes" id="UP000190814"/>
    </source>
</evidence>
<dbReference type="SUPFAM" id="SSF50249">
    <property type="entry name" value="Nucleic acid-binding proteins"/>
    <property type="match status" value="1"/>
</dbReference>
<dbReference type="Pfam" id="PF17783">
    <property type="entry name" value="WHD_CvfB"/>
    <property type="match status" value="1"/>
</dbReference>
<name>A0A1T4VW41_9FIRM</name>
<dbReference type="Pfam" id="PF13509">
    <property type="entry name" value="S1_2"/>
    <property type="match status" value="2"/>
</dbReference>
<dbReference type="PIRSF" id="PIRSF012524">
    <property type="entry name" value="YitL_S1"/>
    <property type="match status" value="1"/>
</dbReference>
<dbReference type="EMBL" id="FUXZ01000010">
    <property type="protein sequence ID" value="SKA69129.1"/>
    <property type="molecule type" value="Genomic_DNA"/>
</dbReference>